<dbReference type="NCBIfam" id="NF005741">
    <property type="entry name" value="PRK07565.1"/>
    <property type="match status" value="1"/>
</dbReference>
<evidence type="ECO:0000256" key="5">
    <source>
        <dbReference type="ARBA" id="ARBA00022975"/>
    </source>
</evidence>
<dbReference type="Gene3D" id="3.20.20.70">
    <property type="entry name" value="Aldolase class I"/>
    <property type="match status" value="1"/>
</dbReference>
<evidence type="ECO:0000256" key="4">
    <source>
        <dbReference type="ARBA" id="ARBA00022643"/>
    </source>
</evidence>
<feature type="domain" description="Dihydroorotate dehydrogenase catalytic" evidence="7">
    <location>
        <begin position="4"/>
        <end position="286"/>
    </location>
</feature>
<dbReference type="GO" id="GO:0006207">
    <property type="term" value="P:'de novo' pyrimidine nucleobase biosynthetic process"/>
    <property type="evidence" value="ECO:0007669"/>
    <property type="project" value="TreeGrafter"/>
</dbReference>
<evidence type="ECO:0000313" key="8">
    <source>
        <dbReference type="EMBL" id="HIZ86118.1"/>
    </source>
</evidence>
<dbReference type="Proteomes" id="UP000824115">
    <property type="component" value="Unassembled WGS sequence"/>
</dbReference>
<evidence type="ECO:0000256" key="2">
    <source>
        <dbReference type="ARBA" id="ARBA00004725"/>
    </source>
</evidence>
<dbReference type="SUPFAM" id="SSF51395">
    <property type="entry name" value="FMN-linked oxidoreductases"/>
    <property type="match status" value="1"/>
</dbReference>
<dbReference type="GO" id="GO:0004152">
    <property type="term" value="F:dihydroorotate dehydrogenase activity"/>
    <property type="evidence" value="ECO:0007669"/>
    <property type="project" value="InterPro"/>
</dbReference>
<name>A0A9D2K945_9BACT</name>
<accession>A0A9D2K945</accession>
<reference evidence="8" key="1">
    <citation type="journal article" date="2021" name="PeerJ">
        <title>Extensive microbial diversity within the chicken gut microbiome revealed by metagenomics and culture.</title>
        <authorList>
            <person name="Gilroy R."/>
            <person name="Ravi A."/>
            <person name="Getino M."/>
            <person name="Pursley I."/>
            <person name="Horton D.L."/>
            <person name="Alikhan N.F."/>
            <person name="Baker D."/>
            <person name="Gharbi K."/>
            <person name="Hall N."/>
            <person name="Watson M."/>
            <person name="Adriaenssens E.M."/>
            <person name="Foster-Nyarko E."/>
            <person name="Jarju S."/>
            <person name="Secka A."/>
            <person name="Antonio M."/>
            <person name="Oren A."/>
            <person name="Chaudhuri R.R."/>
            <person name="La Ragione R."/>
            <person name="Hildebrand F."/>
            <person name="Pallen M.J."/>
        </authorList>
    </citation>
    <scope>NUCLEOTIDE SEQUENCE</scope>
    <source>
        <strain evidence="8">Gambia16-554</strain>
    </source>
</reference>
<dbReference type="EMBL" id="DXAW01000111">
    <property type="protein sequence ID" value="HIZ86118.1"/>
    <property type="molecule type" value="Genomic_DNA"/>
</dbReference>
<keyword evidence="6" id="KW-0560">Oxidoreductase</keyword>
<evidence type="ECO:0000313" key="9">
    <source>
        <dbReference type="Proteomes" id="UP000824115"/>
    </source>
</evidence>
<keyword evidence="4" id="KW-0288">FMN</keyword>
<dbReference type="PANTHER" id="PTHR48109">
    <property type="entry name" value="DIHYDROOROTATE DEHYDROGENASE (QUINONE), MITOCHONDRIAL-RELATED"/>
    <property type="match status" value="1"/>
</dbReference>
<dbReference type="AlphaFoldDB" id="A0A9D2K945"/>
<evidence type="ECO:0000256" key="1">
    <source>
        <dbReference type="ARBA" id="ARBA00001917"/>
    </source>
</evidence>
<evidence type="ECO:0000256" key="3">
    <source>
        <dbReference type="ARBA" id="ARBA00022630"/>
    </source>
</evidence>
<evidence type="ECO:0000256" key="6">
    <source>
        <dbReference type="ARBA" id="ARBA00023002"/>
    </source>
</evidence>
<dbReference type="InterPro" id="IPR012135">
    <property type="entry name" value="Dihydroorotate_DH_1_2"/>
</dbReference>
<dbReference type="GO" id="GO:0006222">
    <property type="term" value="P:UMP biosynthetic process"/>
    <property type="evidence" value="ECO:0007669"/>
    <property type="project" value="InterPro"/>
</dbReference>
<sequence>MSAIQVKYLGLDLKSPVIVSSCSLTADVDKVREMERCGAGAVVMKSLFEEQIRGEVEFMASAGQSYPEMDDYLHAYVRSNSIARYTERIKALKDAVSIPVIASINCYSAGEWVEYARQIEAAGADAIEINIYDLSTNPKTSSSSLEDGYIKVVKSIVSELRIPVSVKIGQHFTNIVNFVDRLDSVGAKGVVIFNRFFTPDIDIEHFKLVPAAPLSQGGEYPEVLRWTAILSSIGKIDIAATTGIHTPETAVKMILAGADAVQICSAVYKHGPGVITEFNDRIAKFLEDNTVESLDQIRGRLNYSAIHDPAMYERVQFMKTFGSLAL</sequence>
<comment type="cofactor">
    <cofactor evidence="1">
        <name>FMN</name>
        <dbReference type="ChEBI" id="CHEBI:58210"/>
    </cofactor>
</comment>
<dbReference type="GO" id="GO:0005737">
    <property type="term" value="C:cytoplasm"/>
    <property type="evidence" value="ECO:0007669"/>
    <property type="project" value="InterPro"/>
</dbReference>
<dbReference type="Pfam" id="PF01180">
    <property type="entry name" value="DHO_dh"/>
    <property type="match status" value="1"/>
</dbReference>
<proteinExistence type="predicted"/>
<protein>
    <submittedName>
        <fullName evidence="8">Dihydroorotate dehydrogenase-like protein</fullName>
    </submittedName>
</protein>
<dbReference type="InterPro" id="IPR050074">
    <property type="entry name" value="DHO_dehydrogenase"/>
</dbReference>
<reference evidence="8" key="2">
    <citation type="submission" date="2021-04" db="EMBL/GenBank/DDBJ databases">
        <authorList>
            <person name="Gilroy R."/>
        </authorList>
    </citation>
    <scope>NUCLEOTIDE SEQUENCE</scope>
    <source>
        <strain evidence="8">Gambia16-554</strain>
    </source>
</reference>
<dbReference type="InterPro" id="IPR013785">
    <property type="entry name" value="Aldolase_TIM"/>
</dbReference>
<keyword evidence="5" id="KW-0665">Pyrimidine biosynthesis</keyword>
<keyword evidence="3" id="KW-0285">Flavoprotein</keyword>
<dbReference type="PANTHER" id="PTHR48109:SF3">
    <property type="entry name" value="SLL0744 PROTEIN"/>
    <property type="match status" value="1"/>
</dbReference>
<evidence type="ECO:0000259" key="7">
    <source>
        <dbReference type="Pfam" id="PF01180"/>
    </source>
</evidence>
<dbReference type="PIRSF" id="PIRSF000164">
    <property type="entry name" value="DHO_oxidase"/>
    <property type="match status" value="1"/>
</dbReference>
<comment type="pathway">
    <text evidence="2">Pyrimidine metabolism; UMP biosynthesis via de novo pathway.</text>
</comment>
<gene>
    <name evidence="8" type="ORF">IAC04_06480</name>
</gene>
<organism evidence="8 9">
    <name type="scientific">Candidatus Coprenecus stercoravium</name>
    <dbReference type="NCBI Taxonomy" id="2840735"/>
    <lineage>
        <taxon>Bacteria</taxon>
        <taxon>Pseudomonadati</taxon>
        <taxon>Bacteroidota</taxon>
        <taxon>Bacteroidia</taxon>
        <taxon>Bacteroidales</taxon>
        <taxon>Rikenellaceae</taxon>
        <taxon>Rikenellaceae incertae sedis</taxon>
        <taxon>Candidatus Coprenecus</taxon>
    </lineage>
</organism>
<dbReference type="InterPro" id="IPR005720">
    <property type="entry name" value="Dihydroorotate_DH_cat"/>
</dbReference>
<comment type="caution">
    <text evidence="8">The sequence shown here is derived from an EMBL/GenBank/DDBJ whole genome shotgun (WGS) entry which is preliminary data.</text>
</comment>